<evidence type="ECO:0000256" key="4">
    <source>
        <dbReference type="ARBA" id="ARBA00022989"/>
    </source>
</evidence>
<feature type="transmembrane region" description="Helical" evidence="6">
    <location>
        <begin position="74"/>
        <end position="102"/>
    </location>
</feature>
<dbReference type="InterPro" id="IPR010432">
    <property type="entry name" value="RDD"/>
</dbReference>
<feature type="domain" description="RDD" evidence="7">
    <location>
        <begin position="2"/>
        <end position="115"/>
    </location>
</feature>
<gene>
    <name evidence="8" type="ORF">EBO34_19415</name>
</gene>
<dbReference type="PANTHER" id="PTHR36115">
    <property type="entry name" value="PROLINE-RICH ANTIGEN HOMOLOG-RELATED"/>
    <property type="match status" value="1"/>
</dbReference>
<dbReference type="OrthoDB" id="1787043at2"/>
<keyword evidence="2" id="KW-1003">Cell membrane</keyword>
<reference evidence="8 9" key="1">
    <citation type="submission" date="2018-10" db="EMBL/GenBank/DDBJ databases">
        <title>Bacillus Keqinensis sp. nov., a moderately halophilic bacterium isolated from a saline-alkaline lake.</title>
        <authorList>
            <person name="Wang H."/>
        </authorList>
    </citation>
    <scope>NUCLEOTIDE SEQUENCE [LARGE SCALE GENOMIC DNA]</scope>
    <source>
        <strain evidence="8 9">KQ-3</strain>
    </source>
</reference>
<proteinExistence type="predicted"/>
<comment type="caution">
    <text evidence="8">The sequence shown here is derived from an EMBL/GenBank/DDBJ whole genome shotgun (WGS) entry which is preliminary data.</text>
</comment>
<dbReference type="AlphaFoldDB" id="A0A3M7TLF2"/>
<evidence type="ECO:0000313" key="8">
    <source>
        <dbReference type="EMBL" id="RNA66367.1"/>
    </source>
</evidence>
<keyword evidence="9" id="KW-1185">Reference proteome</keyword>
<evidence type="ECO:0000259" key="7">
    <source>
        <dbReference type="Pfam" id="PF06271"/>
    </source>
</evidence>
<evidence type="ECO:0000313" key="9">
    <source>
        <dbReference type="Proteomes" id="UP000278746"/>
    </source>
</evidence>
<evidence type="ECO:0000256" key="1">
    <source>
        <dbReference type="ARBA" id="ARBA00004651"/>
    </source>
</evidence>
<comment type="subcellular location">
    <subcellularLocation>
        <location evidence="1">Cell membrane</location>
        <topology evidence="1">Multi-pass membrane protein</topology>
    </subcellularLocation>
</comment>
<dbReference type="GO" id="GO:0005886">
    <property type="term" value="C:plasma membrane"/>
    <property type="evidence" value="ECO:0007669"/>
    <property type="project" value="UniProtKB-SubCell"/>
</dbReference>
<keyword evidence="3 6" id="KW-0812">Transmembrane</keyword>
<dbReference type="InterPro" id="IPR051791">
    <property type="entry name" value="Pra-immunoreactive"/>
</dbReference>
<evidence type="ECO:0000256" key="2">
    <source>
        <dbReference type="ARBA" id="ARBA00022475"/>
    </source>
</evidence>
<dbReference type="PANTHER" id="PTHR36115:SF9">
    <property type="entry name" value="LMO1584 PROTEIN"/>
    <property type="match status" value="1"/>
</dbReference>
<feature type="transmembrane region" description="Helical" evidence="6">
    <location>
        <begin position="34"/>
        <end position="53"/>
    </location>
</feature>
<evidence type="ECO:0000256" key="6">
    <source>
        <dbReference type="SAM" id="Phobius"/>
    </source>
</evidence>
<dbReference type="Pfam" id="PF06271">
    <property type="entry name" value="RDD"/>
    <property type="match status" value="1"/>
</dbReference>
<name>A0A3M7TLF2_9BACI</name>
<protein>
    <submittedName>
        <fullName evidence="8">RDD family protein</fullName>
    </submittedName>
</protein>
<dbReference type="EMBL" id="RHIB01000004">
    <property type="protein sequence ID" value="RNA66367.1"/>
    <property type="molecule type" value="Genomic_DNA"/>
</dbReference>
<organism evidence="8 9">
    <name type="scientific">Alteribacter keqinensis</name>
    <dbReference type="NCBI Taxonomy" id="2483800"/>
    <lineage>
        <taxon>Bacteria</taxon>
        <taxon>Bacillati</taxon>
        <taxon>Bacillota</taxon>
        <taxon>Bacilli</taxon>
        <taxon>Bacillales</taxon>
        <taxon>Bacillaceae</taxon>
        <taxon>Alteribacter</taxon>
    </lineage>
</organism>
<sequence length="127" mass="14030">MDAFLISFVVTIITSSMGITFFDEGIGYQSVQFPIQAGYLIVLPVLWYGYTLGKKAVRVRTVKTDGSQVTWGVMIIRVVIGLILYTVSFGILVIVSAIMVAVRADKRAIHDLIAGTYVTRDLPQELK</sequence>
<accession>A0A3M7TLF2</accession>
<evidence type="ECO:0000256" key="3">
    <source>
        <dbReference type="ARBA" id="ARBA00022692"/>
    </source>
</evidence>
<dbReference type="Proteomes" id="UP000278746">
    <property type="component" value="Unassembled WGS sequence"/>
</dbReference>
<evidence type="ECO:0000256" key="5">
    <source>
        <dbReference type="ARBA" id="ARBA00023136"/>
    </source>
</evidence>
<keyword evidence="5 6" id="KW-0472">Membrane</keyword>
<keyword evidence="4 6" id="KW-1133">Transmembrane helix</keyword>